<dbReference type="AlphaFoldDB" id="A0A645H7R6"/>
<gene>
    <name evidence="2" type="ORF">SDC9_182214</name>
</gene>
<proteinExistence type="predicted"/>
<feature type="region of interest" description="Disordered" evidence="1">
    <location>
        <begin position="1"/>
        <end position="54"/>
    </location>
</feature>
<comment type="caution">
    <text evidence="2">The sequence shown here is derived from an EMBL/GenBank/DDBJ whole genome shotgun (WGS) entry which is preliminary data.</text>
</comment>
<dbReference type="EMBL" id="VSSQ01087899">
    <property type="protein sequence ID" value="MPN34720.1"/>
    <property type="molecule type" value="Genomic_DNA"/>
</dbReference>
<name>A0A645H7R6_9ZZZZ</name>
<reference evidence="2" key="1">
    <citation type="submission" date="2019-08" db="EMBL/GenBank/DDBJ databases">
        <authorList>
            <person name="Kucharzyk K."/>
            <person name="Murdoch R.W."/>
            <person name="Higgins S."/>
            <person name="Loffler F."/>
        </authorList>
    </citation>
    <scope>NUCLEOTIDE SEQUENCE</scope>
</reference>
<sequence>MEARQHGFRTGIQPGHQLHHEAALLNRLPGVPQQSQRPEPLCGQGHPPQKEETS</sequence>
<organism evidence="2">
    <name type="scientific">bioreactor metagenome</name>
    <dbReference type="NCBI Taxonomy" id="1076179"/>
    <lineage>
        <taxon>unclassified sequences</taxon>
        <taxon>metagenomes</taxon>
        <taxon>ecological metagenomes</taxon>
    </lineage>
</organism>
<accession>A0A645H7R6</accession>
<evidence type="ECO:0000313" key="2">
    <source>
        <dbReference type="EMBL" id="MPN34720.1"/>
    </source>
</evidence>
<evidence type="ECO:0000256" key="1">
    <source>
        <dbReference type="SAM" id="MobiDB-lite"/>
    </source>
</evidence>
<protein>
    <submittedName>
        <fullName evidence="2">Uncharacterized protein</fullName>
    </submittedName>
</protein>